<keyword evidence="8" id="KW-0547">Nucleotide-binding</keyword>
<dbReference type="EMBL" id="CP099490">
    <property type="protein sequence ID" value="USQ78012.1"/>
    <property type="molecule type" value="Genomic_DNA"/>
</dbReference>
<comment type="pathway">
    <text evidence="1">Cofactor biosynthesis; FAD biosynthesis; FAD from FMN: step 1/1.</text>
</comment>
<evidence type="ECO:0000313" key="13">
    <source>
        <dbReference type="EMBL" id="USQ78012.1"/>
    </source>
</evidence>
<keyword evidence="9" id="KW-0274">FAD</keyword>
<evidence type="ECO:0000256" key="6">
    <source>
        <dbReference type="ARBA" id="ARBA00022679"/>
    </source>
</evidence>
<gene>
    <name evidence="13" type="ORF">NF557_07995</name>
</gene>
<dbReference type="RefSeq" id="WP_252624018.1">
    <property type="nucleotide sequence ID" value="NZ_CP099490.1"/>
</dbReference>
<keyword evidence="5" id="KW-0288">FMN</keyword>
<comment type="catalytic activity">
    <reaction evidence="11">
        <text>FMN + ATP + H(+) = FAD + diphosphate</text>
        <dbReference type="Rhea" id="RHEA:17237"/>
        <dbReference type="ChEBI" id="CHEBI:15378"/>
        <dbReference type="ChEBI" id="CHEBI:30616"/>
        <dbReference type="ChEBI" id="CHEBI:33019"/>
        <dbReference type="ChEBI" id="CHEBI:57692"/>
        <dbReference type="ChEBI" id="CHEBI:58210"/>
        <dbReference type="EC" id="2.7.7.2"/>
    </reaction>
</comment>
<evidence type="ECO:0000256" key="8">
    <source>
        <dbReference type="ARBA" id="ARBA00022741"/>
    </source>
</evidence>
<keyword evidence="10" id="KW-0067">ATP-binding</keyword>
<dbReference type="CDD" id="cd02064">
    <property type="entry name" value="FAD_synthetase_N"/>
    <property type="match status" value="1"/>
</dbReference>
<dbReference type="InterPro" id="IPR014729">
    <property type="entry name" value="Rossmann-like_a/b/a_fold"/>
</dbReference>
<evidence type="ECO:0000256" key="10">
    <source>
        <dbReference type="ARBA" id="ARBA00022840"/>
    </source>
</evidence>
<keyword evidence="7" id="KW-0548">Nucleotidyltransferase</keyword>
<evidence type="ECO:0000256" key="9">
    <source>
        <dbReference type="ARBA" id="ARBA00022827"/>
    </source>
</evidence>
<dbReference type="Proteomes" id="UP001056535">
    <property type="component" value="Chromosome"/>
</dbReference>
<feature type="domain" description="FAD synthetase" evidence="12">
    <location>
        <begin position="15"/>
        <end position="165"/>
    </location>
</feature>
<proteinExistence type="inferred from homology"/>
<dbReference type="PANTHER" id="PTHR22749:SF6">
    <property type="entry name" value="RIBOFLAVIN KINASE"/>
    <property type="match status" value="1"/>
</dbReference>
<organism evidence="13 14">
    <name type="scientific">Ornithinimicrobium cryptoxanthini</name>
    <dbReference type="NCBI Taxonomy" id="2934161"/>
    <lineage>
        <taxon>Bacteria</taxon>
        <taxon>Bacillati</taxon>
        <taxon>Actinomycetota</taxon>
        <taxon>Actinomycetes</taxon>
        <taxon>Micrococcales</taxon>
        <taxon>Ornithinimicrobiaceae</taxon>
        <taxon>Ornithinimicrobium</taxon>
    </lineage>
</organism>
<dbReference type="SUPFAM" id="SSF52374">
    <property type="entry name" value="Nucleotidylyl transferase"/>
    <property type="match status" value="1"/>
</dbReference>
<dbReference type="EC" id="2.7.7.2" evidence="3"/>
<accession>A0ABY4YPE2</accession>
<dbReference type="InterPro" id="IPR015864">
    <property type="entry name" value="FAD_synthase"/>
</dbReference>
<keyword evidence="4" id="KW-0285">Flavoprotein</keyword>
<dbReference type="Pfam" id="PF06574">
    <property type="entry name" value="FAD_syn"/>
    <property type="match status" value="1"/>
</dbReference>
<comment type="similarity">
    <text evidence="2">Belongs to the RibF family.</text>
</comment>
<keyword evidence="6" id="KW-0808">Transferase</keyword>
<keyword evidence="14" id="KW-1185">Reference proteome</keyword>
<evidence type="ECO:0000256" key="7">
    <source>
        <dbReference type="ARBA" id="ARBA00022695"/>
    </source>
</evidence>
<dbReference type="InterPro" id="IPR023468">
    <property type="entry name" value="Riboflavin_kinase"/>
</dbReference>
<evidence type="ECO:0000259" key="12">
    <source>
        <dbReference type="Pfam" id="PF06574"/>
    </source>
</evidence>
<protein>
    <recommendedName>
        <fullName evidence="3">FAD synthase</fullName>
        <ecNumber evidence="3">2.7.7.2</ecNumber>
    </recommendedName>
</protein>
<evidence type="ECO:0000256" key="1">
    <source>
        <dbReference type="ARBA" id="ARBA00004726"/>
    </source>
</evidence>
<evidence type="ECO:0000256" key="3">
    <source>
        <dbReference type="ARBA" id="ARBA00012393"/>
    </source>
</evidence>
<dbReference type="Gene3D" id="3.40.50.620">
    <property type="entry name" value="HUPs"/>
    <property type="match status" value="1"/>
</dbReference>
<reference evidence="13" key="1">
    <citation type="submission" date="2022-06" db="EMBL/GenBank/DDBJ databases">
        <title>Ornithinimicrobium JY.X270.</title>
        <authorList>
            <person name="Huang Y."/>
        </authorList>
    </citation>
    <scope>NUCLEOTIDE SEQUENCE</scope>
    <source>
        <strain evidence="13">JY.X270</strain>
    </source>
</reference>
<evidence type="ECO:0000313" key="14">
    <source>
        <dbReference type="Proteomes" id="UP001056535"/>
    </source>
</evidence>
<evidence type="ECO:0000256" key="11">
    <source>
        <dbReference type="ARBA" id="ARBA00049494"/>
    </source>
</evidence>
<name>A0ABY4YPE2_9MICO</name>
<evidence type="ECO:0000256" key="2">
    <source>
        <dbReference type="ARBA" id="ARBA00010214"/>
    </source>
</evidence>
<dbReference type="PANTHER" id="PTHR22749">
    <property type="entry name" value="RIBOFLAVIN KINASE/FMN ADENYLYLTRANSFERASE"/>
    <property type="match status" value="1"/>
</dbReference>
<evidence type="ECO:0000256" key="5">
    <source>
        <dbReference type="ARBA" id="ARBA00022643"/>
    </source>
</evidence>
<sequence>MLSSGDSVVPQNCFGRVVTIGNFDGFHIGHVALVTRAVAEAKERGIPCTLITFDPHPLTVLRPDECPRILMTLEEKIARAMSLGVDDVYPIRFDAEFADTTRDEFLVSTLVDRLQTRVVIVGRDFRCGKGGTGDIAWLEATAPPYGIEVLAEELVVDGSEKVSSSAIRLALEEGDINAAVRMLDGG</sequence>
<evidence type="ECO:0000256" key="4">
    <source>
        <dbReference type="ARBA" id="ARBA00022630"/>
    </source>
</evidence>